<evidence type="ECO:0000313" key="2">
    <source>
        <dbReference type="EMBL" id="RNF84332.1"/>
    </source>
</evidence>
<comment type="caution">
    <text evidence="2">The sequence shown here is derived from an EMBL/GenBank/DDBJ whole genome shotgun (WGS) entry which is preliminary data.</text>
</comment>
<sequence>MSSPWSAQQREWLHALGHPVMVLAGAHAAASDDDDAEAARALPLEGVRLRESGADRDPQGDAPGGSAMQRGSDRIAPSVVDRAVPSPRRPPATLEADGERPTGRRVPEFGAPPGDADPRLHRALLRATGQATTRAAEKVLLELGVDAASLRGDAAAKRALWPRLRRQRPPRWA</sequence>
<evidence type="ECO:0000313" key="3">
    <source>
        <dbReference type="Proteomes" id="UP000267049"/>
    </source>
</evidence>
<name>A0A3M8T0W4_9GAMM</name>
<dbReference type="EMBL" id="RIBS01000003">
    <property type="protein sequence ID" value="RNF84332.1"/>
    <property type="molecule type" value="Genomic_DNA"/>
</dbReference>
<dbReference type="RefSeq" id="WP_123087518.1">
    <property type="nucleotide sequence ID" value="NZ_RIBS01000003.1"/>
</dbReference>
<accession>A0A3M8T0W4</accession>
<dbReference type="OrthoDB" id="6028077at2"/>
<dbReference type="AlphaFoldDB" id="A0A3M8T0W4"/>
<evidence type="ECO:0000256" key="1">
    <source>
        <dbReference type="SAM" id="MobiDB-lite"/>
    </source>
</evidence>
<feature type="region of interest" description="Disordered" evidence="1">
    <location>
        <begin position="27"/>
        <end position="119"/>
    </location>
</feature>
<feature type="compositionally biased region" description="Basic and acidic residues" evidence="1">
    <location>
        <begin position="47"/>
        <end position="59"/>
    </location>
</feature>
<organism evidence="2 3">
    <name type="scientific">Montanilutibacter psychrotolerans</name>
    <dbReference type="NCBI Taxonomy" id="1327343"/>
    <lineage>
        <taxon>Bacteria</taxon>
        <taxon>Pseudomonadati</taxon>
        <taxon>Pseudomonadota</taxon>
        <taxon>Gammaproteobacteria</taxon>
        <taxon>Lysobacterales</taxon>
        <taxon>Lysobacteraceae</taxon>
        <taxon>Montanilutibacter</taxon>
    </lineage>
</organism>
<protein>
    <submittedName>
        <fullName evidence="2">Uncharacterized protein</fullName>
    </submittedName>
</protein>
<gene>
    <name evidence="2" type="ORF">EER27_08090</name>
</gene>
<reference evidence="2 3" key="1">
    <citation type="submission" date="2018-11" db="EMBL/GenBank/DDBJ databases">
        <title>Lysobacter cryohumiis sp. nov., isolated from soil in the Tianshan Mountains, Xinjiang, China.</title>
        <authorList>
            <person name="Luo Y."/>
            <person name="Sheng H."/>
        </authorList>
    </citation>
    <scope>NUCLEOTIDE SEQUENCE [LARGE SCALE GENOMIC DNA]</scope>
    <source>
        <strain evidence="2 3">ZS60</strain>
    </source>
</reference>
<dbReference type="Proteomes" id="UP000267049">
    <property type="component" value="Unassembled WGS sequence"/>
</dbReference>
<keyword evidence="3" id="KW-1185">Reference proteome</keyword>
<proteinExistence type="predicted"/>
<feature type="compositionally biased region" description="Basic and acidic residues" evidence="1">
    <location>
        <begin position="97"/>
        <end position="107"/>
    </location>
</feature>